<dbReference type="EMBL" id="LAQS01000054">
    <property type="protein sequence ID" value="KKZ70589.1"/>
    <property type="molecule type" value="Genomic_DNA"/>
</dbReference>
<feature type="region of interest" description="Disordered" evidence="5">
    <location>
        <begin position="286"/>
        <end position="358"/>
    </location>
</feature>
<sequence length="611" mass="63394">MLQAIGLTSTPRRDRPPAVDDLTFEARPGTVTALLGPAGSGKTTALRLMLQLEPGRGVTYFRGRPLHRVAHPAREVGVLFGDVPGHPSRTLRSQLRMLCAAAGVPGTRADEMLQAVGLTGVHDQRIGTLPLAMDRRLGLASALLGDPHALLLDEPAAGLSVRESAWLYELLRAHADEGGTVLYATADPKDAARNADRIVALDGGRLTADQDAAEFARTRLRPRVAVRTPHAARLAAVLTQESRAARRPVEVVTEGGNRLSVYGSDCATVGESAFRNGVLIHRLADETGDTRSPADTAAARLSDGSAPDAGGSPGPAGPVGPAHPADGPVPAERLPGPSAPRPAEPSAPRTHRARNRSPLRPLRYEVRRLLGVPSTFLVVAGVLVVSVALSVLLARSGRTPLPAVLAGWPGISPLPPAALGAGLLGAFSFGEEYRYPALTTGRGAVPRRLGLLLAKLAVAAAVGAFLAVLVVVADLEALRLVYGGELIPVPGNWAGLCANWFGLVIGCAWAGVLGAGVFRAAAAGVAAVLAVPVLFAPPLRTVLAGASGRSVAGLPARLREFASIEWSSAADRWVMGALRVVGQPVGVALAMTLTVLLCAYVLTGLRGRARW</sequence>
<feature type="transmembrane region" description="Helical" evidence="6">
    <location>
        <begin position="520"/>
        <end position="539"/>
    </location>
</feature>
<evidence type="ECO:0000256" key="5">
    <source>
        <dbReference type="SAM" id="MobiDB-lite"/>
    </source>
</evidence>
<feature type="transmembrane region" description="Helical" evidence="6">
    <location>
        <begin position="451"/>
        <end position="473"/>
    </location>
</feature>
<reference evidence="8 9" key="1">
    <citation type="submission" date="2015-05" db="EMBL/GenBank/DDBJ databases">
        <title>Draft Genome assembly of Streptomyces showdoensis.</title>
        <authorList>
            <person name="Thapa K.K."/>
            <person name="Metsa-Ketela M."/>
        </authorList>
    </citation>
    <scope>NUCLEOTIDE SEQUENCE [LARGE SCALE GENOMIC DNA]</scope>
    <source>
        <strain evidence="8 9">ATCC 15227</strain>
    </source>
</reference>
<keyword evidence="3" id="KW-0547">Nucleotide-binding</keyword>
<feature type="compositionally biased region" description="Low complexity" evidence="5">
    <location>
        <begin position="319"/>
        <end position="331"/>
    </location>
</feature>
<feature type="transmembrane region" description="Helical" evidence="6">
    <location>
        <begin position="585"/>
        <end position="605"/>
    </location>
</feature>
<comment type="caution">
    <text evidence="8">The sequence shown here is derived from an EMBL/GenBank/DDBJ whole genome shotgun (WGS) entry which is preliminary data.</text>
</comment>
<evidence type="ECO:0000313" key="8">
    <source>
        <dbReference type="EMBL" id="KKZ70589.1"/>
    </source>
</evidence>
<keyword evidence="6" id="KW-0472">Membrane</keyword>
<evidence type="ECO:0000256" key="1">
    <source>
        <dbReference type="ARBA" id="ARBA00005417"/>
    </source>
</evidence>
<evidence type="ECO:0000256" key="4">
    <source>
        <dbReference type="ARBA" id="ARBA00022840"/>
    </source>
</evidence>
<dbReference type="Proteomes" id="UP000265325">
    <property type="component" value="Unassembled WGS sequence"/>
</dbReference>
<dbReference type="GO" id="GO:0016887">
    <property type="term" value="F:ATP hydrolysis activity"/>
    <property type="evidence" value="ECO:0007669"/>
    <property type="project" value="InterPro"/>
</dbReference>
<dbReference type="InterPro" id="IPR027417">
    <property type="entry name" value="P-loop_NTPase"/>
</dbReference>
<gene>
    <name evidence="8" type="ORF">VO63_27930</name>
</gene>
<keyword evidence="6" id="KW-0812">Transmembrane</keyword>
<dbReference type="AlphaFoldDB" id="A0A2P2GIA6"/>
<dbReference type="InterPro" id="IPR003439">
    <property type="entry name" value="ABC_transporter-like_ATP-bd"/>
</dbReference>
<feature type="transmembrane region" description="Helical" evidence="6">
    <location>
        <begin position="493"/>
        <end position="513"/>
    </location>
</feature>
<evidence type="ECO:0000256" key="3">
    <source>
        <dbReference type="ARBA" id="ARBA00022741"/>
    </source>
</evidence>
<dbReference type="PROSITE" id="PS50893">
    <property type="entry name" value="ABC_TRANSPORTER_2"/>
    <property type="match status" value="1"/>
</dbReference>
<keyword evidence="6" id="KW-1133">Transmembrane helix</keyword>
<evidence type="ECO:0000256" key="6">
    <source>
        <dbReference type="SAM" id="Phobius"/>
    </source>
</evidence>
<dbReference type="OrthoDB" id="9804819at2"/>
<dbReference type="InterPro" id="IPR003593">
    <property type="entry name" value="AAA+_ATPase"/>
</dbReference>
<dbReference type="SUPFAM" id="SSF52540">
    <property type="entry name" value="P-loop containing nucleoside triphosphate hydrolases"/>
    <property type="match status" value="1"/>
</dbReference>
<dbReference type="GO" id="GO:0005524">
    <property type="term" value="F:ATP binding"/>
    <property type="evidence" value="ECO:0007669"/>
    <property type="project" value="UniProtKB-KW"/>
</dbReference>
<feature type="transmembrane region" description="Helical" evidence="6">
    <location>
        <begin position="413"/>
        <end position="430"/>
    </location>
</feature>
<dbReference type="PANTHER" id="PTHR43335">
    <property type="entry name" value="ABC TRANSPORTER, ATP-BINDING PROTEIN"/>
    <property type="match status" value="1"/>
</dbReference>
<evidence type="ECO:0000256" key="2">
    <source>
        <dbReference type="ARBA" id="ARBA00022448"/>
    </source>
</evidence>
<keyword evidence="9" id="KW-1185">Reference proteome</keyword>
<dbReference type="RefSeq" id="WP_046910808.1">
    <property type="nucleotide sequence ID" value="NZ_BAAAXG010000028.1"/>
</dbReference>
<protein>
    <submittedName>
        <fullName evidence="8">ABC transporter ATP-binding protein</fullName>
    </submittedName>
</protein>
<feature type="transmembrane region" description="Helical" evidence="6">
    <location>
        <begin position="369"/>
        <end position="393"/>
    </location>
</feature>
<evidence type="ECO:0000259" key="7">
    <source>
        <dbReference type="PROSITE" id="PS50893"/>
    </source>
</evidence>
<dbReference type="SMART" id="SM00382">
    <property type="entry name" value="AAA"/>
    <property type="match status" value="1"/>
</dbReference>
<name>A0A2P2GIA6_STREW</name>
<keyword evidence="4 8" id="KW-0067">ATP-binding</keyword>
<dbReference type="Gene3D" id="3.40.50.300">
    <property type="entry name" value="P-loop containing nucleotide triphosphate hydrolases"/>
    <property type="match status" value="1"/>
</dbReference>
<comment type="similarity">
    <text evidence="1">Belongs to the ABC transporter superfamily.</text>
</comment>
<feature type="domain" description="ABC transporter" evidence="7">
    <location>
        <begin position="2"/>
        <end position="228"/>
    </location>
</feature>
<evidence type="ECO:0000313" key="9">
    <source>
        <dbReference type="Proteomes" id="UP000265325"/>
    </source>
</evidence>
<organism evidence="8 9">
    <name type="scientific">Streptomyces showdoensis</name>
    <dbReference type="NCBI Taxonomy" id="68268"/>
    <lineage>
        <taxon>Bacteria</taxon>
        <taxon>Bacillati</taxon>
        <taxon>Actinomycetota</taxon>
        <taxon>Actinomycetes</taxon>
        <taxon>Kitasatosporales</taxon>
        <taxon>Streptomycetaceae</taxon>
        <taxon>Streptomyces</taxon>
    </lineage>
</organism>
<dbReference type="Pfam" id="PF00005">
    <property type="entry name" value="ABC_tran"/>
    <property type="match status" value="1"/>
</dbReference>
<proteinExistence type="inferred from homology"/>
<accession>A0A2P2GIA6</accession>
<dbReference type="PANTHER" id="PTHR43335:SF4">
    <property type="entry name" value="ABC TRANSPORTER, ATP-BINDING PROTEIN"/>
    <property type="match status" value="1"/>
</dbReference>
<keyword evidence="2" id="KW-0813">Transport</keyword>